<proteinExistence type="predicted"/>
<sequence length="73" mass="8453">MRFLVVMQLLLSDTETNTAKIIVHLNIVLRLFKILMQSQLIQCLAKALGIFNHILWKNSVTINCKKTTRQTNK</sequence>
<accession>A0A9J5X6S3</accession>
<comment type="caution">
    <text evidence="1">The sequence shown here is derived from an EMBL/GenBank/DDBJ whole genome shotgun (WGS) entry which is preliminary data.</text>
</comment>
<dbReference type="Proteomes" id="UP000824120">
    <property type="component" value="Chromosome 10"/>
</dbReference>
<organism evidence="1 2">
    <name type="scientific">Solanum commersonii</name>
    <name type="common">Commerson's wild potato</name>
    <name type="synonym">Commerson's nightshade</name>
    <dbReference type="NCBI Taxonomy" id="4109"/>
    <lineage>
        <taxon>Eukaryota</taxon>
        <taxon>Viridiplantae</taxon>
        <taxon>Streptophyta</taxon>
        <taxon>Embryophyta</taxon>
        <taxon>Tracheophyta</taxon>
        <taxon>Spermatophyta</taxon>
        <taxon>Magnoliopsida</taxon>
        <taxon>eudicotyledons</taxon>
        <taxon>Gunneridae</taxon>
        <taxon>Pentapetalae</taxon>
        <taxon>asterids</taxon>
        <taxon>lamiids</taxon>
        <taxon>Solanales</taxon>
        <taxon>Solanaceae</taxon>
        <taxon>Solanoideae</taxon>
        <taxon>Solaneae</taxon>
        <taxon>Solanum</taxon>
    </lineage>
</organism>
<keyword evidence="2" id="KW-1185">Reference proteome</keyword>
<evidence type="ECO:0000313" key="2">
    <source>
        <dbReference type="Proteomes" id="UP000824120"/>
    </source>
</evidence>
<gene>
    <name evidence="1" type="ORF">H5410_053561</name>
</gene>
<name>A0A9J5X6S3_SOLCO</name>
<reference evidence="1 2" key="1">
    <citation type="submission" date="2020-09" db="EMBL/GenBank/DDBJ databases">
        <title>De no assembly of potato wild relative species, Solanum commersonii.</title>
        <authorList>
            <person name="Cho K."/>
        </authorList>
    </citation>
    <scope>NUCLEOTIDE SEQUENCE [LARGE SCALE GENOMIC DNA]</scope>
    <source>
        <strain evidence="1">LZ3.2</strain>
        <tissue evidence="1">Leaf</tissue>
    </source>
</reference>
<protein>
    <submittedName>
        <fullName evidence="1">Uncharacterized protein</fullName>
    </submittedName>
</protein>
<evidence type="ECO:0000313" key="1">
    <source>
        <dbReference type="EMBL" id="KAG5582934.1"/>
    </source>
</evidence>
<dbReference type="AlphaFoldDB" id="A0A9J5X6S3"/>
<dbReference type="EMBL" id="JACXVP010000010">
    <property type="protein sequence ID" value="KAG5582934.1"/>
    <property type="molecule type" value="Genomic_DNA"/>
</dbReference>